<evidence type="ECO:0000313" key="2">
    <source>
        <dbReference type="EMBL" id="KAE8999613.1"/>
    </source>
</evidence>
<evidence type="ECO:0000256" key="1">
    <source>
        <dbReference type="SAM" id="Phobius"/>
    </source>
</evidence>
<evidence type="ECO:0000313" key="3">
    <source>
        <dbReference type="EMBL" id="KAE9099780.1"/>
    </source>
</evidence>
<reference evidence="4 5" key="1">
    <citation type="submission" date="2018-09" db="EMBL/GenBank/DDBJ databases">
        <title>Genomic investigation of the strawberry pathogen Phytophthora fragariae indicates pathogenicity is determined by transcriptional variation in three key races.</title>
        <authorList>
            <person name="Adams T.M."/>
            <person name="Armitage A.D."/>
            <person name="Sobczyk M.K."/>
            <person name="Bates H.J."/>
            <person name="Dunwell J.M."/>
            <person name="Nellist C.F."/>
            <person name="Harrison R.J."/>
        </authorList>
    </citation>
    <scope>NUCLEOTIDE SEQUENCE [LARGE SCALE GENOMIC DNA]</scope>
    <source>
        <strain evidence="3 5">ONT-3</strain>
        <strain evidence="2 4">SCRP245</strain>
    </source>
</reference>
<keyword evidence="1" id="KW-1133">Transmembrane helix</keyword>
<name>A0A6A3K6X9_9STRA</name>
<dbReference type="NCBIfam" id="TIGR01571">
    <property type="entry name" value="A_thal_Cys_rich"/>
    <property type="match status" value="2"/>
</dbReference>
<dbReference type="Pfam" id="PF04749">
    <property type="entry name" value="PLAC8"/>
    <property type="match status" value="2"/>
</dbReference>
<dbReference type="PANTHER" id="PTHR15907">
    <property type="entry name" value="DUF614 FAMILY PROTEIN-RELATED"/>
    <property type="match status" value="1"/>
</dbReference>
<organism evidence="2 4">
    <name type="scientific">Phytophthora fragariae</name>
    <dbReference type="NCBI Taxonomy" id="53985"/>
    <lineage>
        <taxon>Eukaryota</taxon>
        <taxon>Sar</taxon>
        <taxon>Stramenopiles</taxon>
        <taxon>Oomycota</taxon>
        <taxon>Peronosporomycetes</taxon>
        <taxon>Peronosporales</taxon>
        <taxon>Peronosporaceae</taxon>
        <taxon>Phytophthora</taxon>
    </lineage>
</organism>
<accession>A0A6A3K6X9</accession>
<dbReference type="EMBL" id="QXFX01000963">
    <property type="protein sequence ID" value="KAE9099780.1"/>
    <property type="molecule type" value="Genomic_DNA"/>
</dbReference>
<keyword evidence="1" id="KW-0812">Transmembrane</keyword>
<feature type="transmembrane region" description="Helical" evidence="1">
    <location>
        <begin position="178"/>
        <end position="202"/>
    </location>
</feature>
<dbReference type="Proteomes" id="UP000488956">
    <property type="component" value="Unassembled WGS sequence"/>
</dbReference>
<sequence length="427" mass="46461">MREARVRLGSRSANDAIAGFVSFNDSQATTHTEVQELKTMADTTDQRTKPLSPRILKGCDLFTSTSRVICIYDFVPNVLSDTLPPSCKGSFCILEAATRTKSKRFQCIMGLETDAPYAIRVEDEPTSKDDLGITVGKWEVGFCGCCTHCVPNCLMVTCCPCISLAQISARLGMMQYDLALVLFILLFVFTGGIGGIVGAIWLCQARTQTRERYQIPGSCCGDYCAACCCGCCAMAQLAAHIKSYQPGTCDFGAQATLPALNSIQTKNRQIEPALKMADLEKPYTIAVEEPKADQAGEFTTGKWEVGFCDCCTHCVPNCLMVTCCPCITLAQISARLDMLAFKWALLLSILMLIIPSVGSIVFVIWIWMARIEVRERFKIPGGCCGDCMASICCACCALAQMATHIKSYKPGSCAFGPQDTLAPYQRA</sequence>
<gene>
    <name evidence="3" type="ORF">PF010_g15069</name>
    <name evidence="2" type="ORF">PF011_g14555</name>
</gene>
<evidence type="ECO:0008006" key="6">
    <source>
        <dbReference type="Google" id="ProtNLM"/>
    </source>
</evidence>
<evidence type="ECO:0000313" key="5">
    <source>
        <dbReference type="Proteomes" id="UP000488956"/>
    </source>
</evidence>
<dbReference type="EMBL" id="QXFW01000944">
    <property type="protein sequence ID" value="KAE8999613.1"/>
    <property type="molecule type" value="Genomic_DNA"/>
</dbReference>
<protein>
    <recommendedName>
        <fullName evidence="6">PLAC8 family protein</fullName>
    </recommendedName>
</protein>
<keyword evidence="1" id="KW-0472">Membrane</keyword>
<dbReference type="Proteomes" id="UP000460718">
    <property type="component" value="Unassembled WGS sequence"/>
</dbReference>
<proteinExistence type="predicted"/>
<evidence type="ECO:0000313" key="4">
    <source>
        <dbReference type="Proteomes" id="UP000460718"/>
    </source>
</evidence>
<dbReference type="InterPro" id="IPR006461">
    <property type="entry name" value="PLAC_motif_containing"/>
</dbReference>
<feature type="transmembrane region" description="Helical" evidence="1">
    <location>
        <begin position="343"/>
        <end position="368"/>
    </location>
</feature>
<comment type="caution">
    <text evidence="2">The sequence shown here is derived from an EMBL/GenBank/DDBJ whole genome shotgun (WGS) entry which is preliminary data.</text>
</comment>
<dbReference type="AlphaFoldDB" id="A0A6A3K6X9"/>